<reference evidence="2 3" key="1">
    <citation type="journal article" date="2014" name="PLoS Genet.">
        <title>Phylogenetically driven sequencing of extremely halophilic archaea reveals strategies for static and dynamic osmo-response.</title>
        <authorList>
            <person name="Becker E.A."/>
            <person name="Seitzer P.M."/>
            <person name="Tritt A."/>
            <person name="Larsen D."/>
            <person name="Krusor M."/>
            <person name="Yao A.I."/>
            <person name="Wu D."/>
            <person name="Madern D."/>
            <person name="Eisen J.A."/>
            <person name="Darling A.E."/>
            <person name="Facciotti M.T."/>
        </authorList>
    </citation>
    <scope>NUCLEOTIDE SEQUENCE [LARGE SCALE GENOMIC DNA]</scope>
    <source>
        <strain evidence="2 3">2-9-1</strain>
    </source>
</reference>
<dbReference type="EMBL" id="AOIU01000005">
    <property type="protein sequence ID" value="ELZ29598.1"/>
    <property type="molecule type" value="Genomic_DNA"/>
</dbReference>
<dbReference type="Pfam" id="PF13470">
    <property type="entry name" value="PIN_3"/>
    <property type="match status" value="1"/>
</dbReference>
<dbReference type="InterPro" id="IPR002850">
    <property type="entry name" value="PIN_toxin-like"/>
</dbReference>
<keyword evidence="3" id="KW-1185">Reference proteome</keyword>
<dbReference type="RefSeq" id="WP_006881968.1">
    <property type="nucleotide sequence ID" value="NZ_AOIU01000005.1"/>
</dbReference>
<dbReference type="AlphaFoldDB" id="M0D438"/>
<evidence type="ECO:0000313" key="3">
    <source>
        <dbReference type="Proteomes" id="UP000011626"/>
    </source>
</evidence>
<dbReference type="Proteomes" id="UP000011626">
    <property type="component" value="Unassembled WGS sequence"/>
</dbReference>
<dbReference type="InterPro" id="IPR029060">
    <property type="entry name" value="PIN-like_dom_sf"/>
</dbReference>
<gene>
    <name evidence="2" type="ORF">C475_01576</name>
</gene>
<evidence type="ECO:0000259" key="1">
    <source>
        <dbReference type="SMART" id="SM00670"/>
    </source>
</evidence>
<protein>
    <submittedName>
        <fullName evidence="2">PilT protein domain-containing protein</fullName>
    </submittedName>
</protein>
<dbReference type="InterPro" id="IPR002716">
    <property type="entry name" value="PIN_dom"/>
</dbReference>
<feature type="domain" description="PIN" evidence="1">
    <location>
        <begin position="4"/>
        <end position="117"/>
    </location>
</feature>
<evidence type="ECO:0000313" key="2">
    <source>
        <dbReference type="EMBL" id="ELZ29598.1"/>
    </source>
</evidence>
<dbReference type="PANTHER" id="PTHR34610:SF4">
    <property type="entry name" value="SLL8027 PROTEIN"/>
    <property type="match status" value="1"/>
</dbReference>
<dbReference type="SUPFAM" id="SSF88723">
    <property type="entry name" value="PIN domain-like"/>
    <property type="match status" value="1"/>
</dbReference>
<name>M0D438_9EURY</name>
<dbReference type="SMART" id="SM00670">
    <property type="entry name" value="PINc"/>
    <property type="match status" value="1"/>
</dbReference>
<sequence length="137" mass="14567">MGSVTVVLDTNVLVSALGFGGTPLEAVVYAVDDAGTEIVASDETLAELGRVMEYDRLPIAERERESFLTILRREVEVVAATESIDEIERDPDDDAFLECAIAGDADVLVSGDDHPLELGAFRGIDIVSPAGFLASVQ</sequence>
<dbReference type="PANTHER" id="PTHR34610">
    <property type="entry name" value="SSL7007 PROTEIN"/>
    <property type="match status" value="1"/>
</dbReference>
<dbReference type="eggNOG" id="arCOG02120">
    <property type="taxonomic scope" value="Archaea"/>
</dbReference>
<dbReference type="NCBIfam" id="TIGR00305">
    <property type="entry name" value="putative toxin-antitoxin system toxin component, PIN family"/>
    <property type="match status" value="1"/>
</dbReference>
<dbReference type="OrthoDB" id="252709at2157"/>
<proteinExistence type="predicted"/>
<accession>M0D438</accession>
<comment type="caution">
    <text evidence="2">The sequence shown here is derived from an EMBL/GenBank/DDBJ whole genome shotgun (WGS) entry which is preliminary data.</text>
</comment>
<organism evidence="2 3">
    <name type="scientific">Halosimplex carlsbadense 2-9-1</name>
    <dbReference type="NCBI Taxonomy" id="797114"/>
    <lineage>
        <taxon>Archaea</taxon>
        <taxon>Methanobacteriati</taxon>
        <taxon>Methanobacteriota</taxon>
        <taxon>Stenosarchaea group</taxon>
        <taxon>Halobacteria</taxon>
        <taxon>Halobacteriales</taxon>
        <taxon>Haloarculaceae</taxon>
        <taxon>Halosimplex</taxon>
    </lineage>
</organism>